<comment type="subcellular location">
    <subcellularLocation>
        <location evidence="1">Nucleus</location>
    </subcellularLocation>
</comment>
<evidence type="ECO:0000259" key="14">
    <source>
        <dbReference type="PROSITE" id="PS51190"/>
    </source>
</evidence>
<dbReference type="InterPro" id="IPR012582">
    <property type="entry name" value="DNAPKcs_CC3"/>
</dbReference>
<keyword evidence="9" id="KW-0067">ATP-binding</keyword>
<dbReference type="Gene3D" id="1.10.1070.11">
    <property type="entry name" value="Phosphatidylinositol 3-/4-kinase, catalytic domain"/>
    <property type="match status" value="1"/>
</dbReference>
<organism evidence="15 16">
    <name type="scientific">Ceratina calcarata</name>
    <dbReference type="NCBI Taxonomy" id="156304"/>
    <lineage>
        <taxon>Eukaryota</taxon>
        <taxon>Metazoa</taxon>
        <taxon>Ecdysozoa</taxon>
        <taxon>Arthropoda</taxon>
        <taxon>Hexapoda</taxon>
        <taxon>Insecta</taxon>
        <taxon>Pterygota</taxon>
        <taxon>Neoptera</taxon>
        <taxon>Endopterygota</taxon>
        <taxon>Hymenoptera</taxon>
        <taxon>Apocrita</taxon>
        <taxon>Aculeata</taxon>
        <taxon>Apoidea</taxon>
        <taxon>Anthophila</taxon>
        <taxon>Apidae</taxon>
        <taxon>Ceratina</taxon>
        <taxon>Zadontomerus</taxon>
    </lineage>
</organism>
<dbReference type="GO" id="GO:0006303">
    <property type="term" value="P:double-strand break repair via nonhomologous end joining"/>
    <property type="evidence" value="ECO:0007669"/>
    <property type="project" value="InterPro"/>
</dbReference>
<dbReference type="SMART" id="SM01343">
    <property type="entry name" value="FATC"/>
    <property type="match status" value="1"/>
</dbReference>
<evidence type="ECO:0000256" key="6">
    <source>
        <dbReference type="ARBA" id="ARBA00022741"/>
    </source>
</evidence>
<dbReference type="SUPFAM" id="SSF56112">
    <property type="entry name" value="Protein kinase-like (PK-like)"/>
    <property type="match status" value="1"/>
</dbReference>
<dbReference type="EC" id="2.7.11.1" evidence="3"/>
<dbReference type="PANTHER" id="PTHR11139:SF68">
    <property type="entry name" value="DNA-DEPENDENT PROTEIN KINASE CATALYTIC SUBUNIT"/>
    <property type="match status" value="1"/>
</dbReference>
<dbReference type="InterPro" id="IPR046804">
    <property type="entry name" value="DNA-PKcs_N"/>
</dbReference>
<dbReference type="Pfam" id="PF20502">
    <property type="entry name" value="DNAPKcs_CC1-2"/>
    <property type="match status" value="1"/>
</dbReference>
<dbReference type="InterPro" id="IPR011009">
    <property type="entry name" value="Kinase-like_dom_sf"/>
</dbReference>
<dbReference type="GO" id="GO:0005634">
    <property type="term" value="C:nucleus"/>
    <property type="evidence" value="ECO:0007669"/>
    <property type="project" value="UniProtKB-SubCell"/>
</dbReference>
<dbReference type="InterPro" id="IPR037706">
    <property type="entry name" value="DNA-PK_dom"/>
</dbReference>
<dbReference type="InterPro" id="IPR014009">
    <property type="entry name" value="PIK_FAT"/>
</dbReference>
<dbReference type="RefSeq" id="XP_017878726.2">
    <property type="nucleotide sequence ID" value="XM_018023237.2"/>
</dbReference>
<dbReference type="Pfam" id="PF19704">
    <property type="entry name" value="DNAPKcs_CC5"/>
    <property type="match status" value="2"/>
</dbReference>
<evidence type="ECO:0000256" key="2">
    <source>
        <dbReference type="ARBA" id="ARBA00011031"/>
    </source>
</evidence>
<feature type="domain" description="FAT" evidence="13">
    <location>
        <begin position="2656"/>
        <end position="3269"/>
    </location>
</feature>
<gene>
    <name evidence="16" type="primary">LOC108624143</name>
</gene>
<evidence type="ECO:0000313" key="16">
    <source>
        <dbReference type="RefSeq" id="XP_017878726.2"/>
    </source>
</evidence>
<feature type="domain" description="FATC" evidence="14">
    <location>
        <begin position="3801"/>
        <end position="3833"/>
    </location>
</feature>
<feature type="domain" description="PI3K/PI4K catalytic" evidence="12">
    <location>
        <begin position="3437"/>
        <end position="3764"/>
    </location>
</feature>
<dbReference type="GO" id="GO:0004677">
    <property type="term" value="F:DNA-dependent protein kinase activity"/>
    <property type="evidence" value="ECO:0007669"/>
    <property type="project" value="InterPro"/>
</dbReference>
<dbReference type="SUPFAM" id="SSF48371">
    <property type="entry name" value="ARM repeat"/>
    <property type="match status" value="3"/>
</dbReference>
<dbReference type="GeneID" id="108624143"/>
<dbReference type="GO" id="GO:0005524">
    <property type="term" value="F:ATP binding"/>
    <property type="evidence" value="ECO:0007669"/>
    <property type="project" value="UniProtKB-KW"/>
</dbReference>
<dbReference type="Gene3D" id="1.25.10.10">
    <property type="entry name" value="Leucine-rich Repeat Variant"/>
    <property type="match status" value="1"/>
</dbReference>
<dbReference type="PROSITE" id="PS50290">
    <property type="entry name" value="PI3_4_KINASE_3"/>
    <property type="match status" value="1"/>
</dbReference>
<keyword evidence="6" id="KW-0547">Nucleotide-binding</keyword>
<protein>
    <recommendedName>
        <fullName evidence="3">non-specific serine/threonine protein kinase</fullName>
        <ecNumber evidence="3">2.7.11.1</ecNumber>
    </recommendedName>
</protein>
<dbReference type="PROSITE" id="PS00916">
    <property type="entry name" value="PI3_4_KINASE_2"/>
    <property type="match status" value="1"/>
</dbReference>
<name>A0AAJ7N5L6_9HYME</name>
<comment type="similarity">
    <text evidence="2">Belongs to the PI3/PI4-kinase family.</text>
</comment>
<evidence type="ECO:0000256" key="9">
    <source>
        <dbReference type="ARBA" id="ARBA00022840"/>
    </source>
</evidence>
<keyword evidence="15" id="KW-1185">Reference proteome</keyword>
<evidence type="ECO:0000256" key="4">
    <source>
        <dbReference type="ARBA" id="ARBA00022527"/>
    </source>
</evidence>
<accession>A0AAJ7N5L6</accession>
<dbReference type="InterPro" id="IPR045581">
    <property type="entry name" value="DNAPKcs_CC5"/>
</dbReference>
<dbReference type="InterPro" id="IPR046803">
    <property type="entry name" value="DNAPKcs_CC1-2"/>
</dbReference>
<evidence type="ECO:0000259" key="12">
    <source>
        <dbReference type="PROSITE" id="PS50290"/>
    </source>
</evidence>
<dbReference type="SMART" id="SM00146">
    <property type="entry name" value="PI3Kc"/>
    <property type="match status" value="1"/>
</dbReference>
<keyword evidence="5" id="KW-0808">Transferase</keyword>
<dbReference type="PANTHER" id="PTHR11139">
    <property type="entry name" value="ATAXIA TELANGIECTASIA MUTATED ATM -RELATED"/>
    <property type="match status" value="1"/>
</dbReference>
<dbReference type="CDD" id="cd05172">
    <property type="entry name" value="PIKKc_DNA-PK"/>
    <property type="match status" value="1"/>
</dbReference>
<evidence type="ECO:0000259" key="13">
    <source>
        <dbReference type="PROSITE" id="PS51189"/>
    </source>
</evidence>
<evidence type="ECO:0000256" key="7">
    <source>
        <dbReference type="ARBA" id="ARBA00022763"/>
    </source>
</evidence>
<dbReference type="PROSITE" id="PS51189">
    <property type="entry name" value="FAT"/>
    <property type="match status" value="1"/>
</dbReference>
<evidence type="ECO:0000313" key="15">
    <source>
        <dbReference type="Proteomes" id="UP000694925"/>
    </source>
</evidence>
<dbReference type="InterPro" id="IPR050517">
    <property type="entry name" value="DDR_Repair_Kinase"/>
</dbReference>
<dbReference type="KEGG" id="ccal:108624143"/>
<keyword evidence="7" id="KW-0227">DNA damage</keyword>
<dbReference type="InterPro" id="IPR016024">
    <property type="entry name" value="ARM-type_fold"/>
</dbReference>
<sequence>MDSFTNFVDLFVEAVEQRNSVQLTDILQNSKKYFQNIAKDDSELALSQLFDPKKGLLYYINIELRRPKPQKNFDSSIKEAFHLLGFIMEQFTDIFEPYIINSKNTCQLALATQSSGYIQKAACGVFNTLIKLFKDFDMELNETVEKFISIFYCVDIKERALLFSVLGTISKYSPHNIEGNQYTKIFVQLINDFRAQYDPTNVSSLIDVFALYFEVLSDILENVSSEVTKEHYTELYEWLKVFCRPEIYSYKKMSMKSAANLLSTHMQLFREFVYRDYEYWYDLLKRLSEYKNVEYSKYGQHALRVFYRMIGSTLKNKTSQDDKTIFLYFKQLFEEQIRSNHVNSNPQCFILYGYSQIAAPCKRYLSDEDVENMFSLITNCAMPLFSSDDVGKAYLESICNYQEALSEIILHMSALTIDQINVITKLSVLLIKRFPDFPITSRDLAVTSFINTIIHVGSISKDLLEEFLYNTIHVGIIWTCSHTLLVDAELQRAMNHMKRPICYKDYLPLWLELLNVNRYGRHGNIAQDVIDMTMHVAIALMEKLNLDTKTKEDSVFSDAAYSQVAENVADFRIFVNMVDLYFDIIQKLEPLLLKNTVNKFLSKVIITSYRHHLVSGFYKLVRAMYKHISNLNKDDIETETLEMLHKYLMNALDLIPTFSNELLTTSLLLILEVPTMYVERILDDTIPVFKIAFTVGISDFELACVALDALEKWKNALDNQRTITFLQEILPFLEPYLHSEESSTEFLQDIIKAERKVIKKIVSKDDNTLQKFQGRVLLFIASLDSDITMNYIYKRSMDTGVTWDKKDLLEYSLKLGDTEVDIYFDKILPRVLLLAQSSSDRRTKIIACEVLHSILAFVLGKTARHLVSNPNRYVPIYVMLCPALLKLGCDYDETARKMFQPLMLQLTHWLSSKFMLHSPATTHFVDSLFQGLCNDSNTSLREFCGLCLAEFTKWSIKQSNNGKNIEEVVRKMTNFTLHPSASKRIAAATAFNHLYTILREDEKIVSTYWLEILYNFVKSLDGCNDPSIIVALGHVEKVLIVKKNLLNATHGSRRKPVEFEDSTLLDAVNWLLTQCGCLDQCRRAKCVELVVKLSEHVANFGSLKAIITNYIETRGIDAFNNIISNGLQRKKENLSHKGLLPLLRSLDCYIWLIKDELLDVQSLFGNSNQKELIFNCASNFICVANRIKIEQKDRDFMMFTKELEDLQTLQCKTILALFQFIQTLINSGFQDNYFPDVFFSKDLNELIAKCIMCPHIIGFDSKNVEVAEATPAIVGNMLQSVAQKSASSVLYRIKSELSVYVNKHLTDFIDLDKIVHKSNCSSGLNHYVQGLIFLERHGILDQLDNIKGLILQSEDLVRRMFKILTTEWAKELIGTNIKPPVKDYLKLIMEFLLMRYQPSMTKTLINLVKDNTILVTDYGNIGHGVHFLDTFKNEIFRYMLKDIEKTMETLNDMSREDPALFLTIMEKLFMFVQRHKKQLPDTELLTDTVIKNFTLFENAVSNFSYRKDKLIRIFGIAIHLKKEPTETSLNEDLYEWILRELIENSDLEYKIDILQNFLMCLASKETKEFVVILRGLRNDRLDVCPKDFSDKNAKGLKVINCFQKLVTLVPITKSSAVFESVISFAAGIAEHVCTEKTDECIKKYFASITIDHAVKSMNIAYKLFIKSNTPVKERFEVLHRFLLPLFEFCKDAVIHRFFEKNIKEIHTIILQSVLGNTSDTTQLLVSKIGCYDLIGIMFAKVHINDIDNVESIITQNAMGEVSTGRELLQSLYSNALNVRALKTPVHELKEMMRLLHCSAYNCSIAILSSFKRDEDSYVIIFAENSKKEQLIWENIIDCQKTYNFEQTMKEYPKYRKRLINIRKSIRDRQISDHYSYIYSYDLSTSTLTEDMNAYDFNEAVIHSKPIRTNKEECMSLTFEEDELNNHECMASICGVLSHMISKEISTIPTDEHVTMPKWLNCFQNSILLAKYDNIRLFMLKIILNMQTVFQPYGKFLFKPIVNAMCHYLKKNQLNYIIVDVLEMLMDWHSKFTPTSIKFVFDEDGALFQLLWEKIIEKTMVGKTAEISKAIYEYNMNLVKTILELWHPYLKLPQILNDKMTNVPEAAVFLILICLVNNMKDEILNRPDILEFLEKQLEKWKKNEATVLQCCECFGLILKHAGNDTGLTERKDAIIDKIRNILKQMQKNLSNRLVNCIYALCKNYPPAAMTYFVFVDASMPKVDFQGKSNCLEIFLLCVPNFTVDRLLKELVYTQFQDLLKKRTSPCEKVSLKIINSLVSILPAANILSLSALAVSYAKHKLSEYRDIAYDIFISIYKKYVTDDTGANEVKELMCTSREILINAMLDPTESLQNKVCNFWTQDAQLTNTCKKRLLETLNMYTSKVGNNFLPFVLLLIFDLTKVSRDYTKKMFEPLQDCNYVDYKIEGCWRTKNLGSKAPLFVPSLTSQTNQMFTQTSATSSNTYSTSMYNLSSELFIRATQELEFEPTYADESSMMEIDSEEENTFKMPRVPEPAYNKKSKRFLSSSTNISAAMRQNQIQMNVQHATMIKEEATRQRNTVKLYRKYRIGDFPDIEISHADLLQTLQQLAKNDQTICKDIIVSIVYSLIESSGRDDFTEKLGDSVRRIIEDEQGNNSAMSAVFEILLNPRITNCSLEAIGKVSKSNGLNFHGSLILEESIIYEPDAPACSRKKMRNEASTDSSSAWLQLTNLYKSMNDVDMVLSIFQNHMKNEDMQTASFAQVSNNWKEAKVAYEKAYETNSQFEKEHCLQGLFDSLSNMCKWDQIDKRIKSRLNENSDNIWNHPWKDWMFTWLIDAHARKLVNEDISDEFRDDVEKVMEAWLVEEEKATYLKRVFGNELSLFLLHNSLEVAREFLLNTLDESREQWIRLHPLSTQLRISNLQKVRITNDLNKSVKVLKSQSGSSCDDILRYWNNTMPSPQDALIPWEKLTSYRLHIIDTFLSNAQENNAESMETEMNEENEIPNRMRATAFTMRLKIIETAFNQRNKYIAEKYAKQLESTIKEYAVDKHHEFEMMCTKIKYLTGNVETDTEKKLSRYASAWSRCHSLLQKEELDETTTINARQQISELASKIAQLCEENATFASLLIENNVILDKLNNETNDLSEIRRALEMYSLEHLKACCDLETTNIKECYLTLSKYCYDRLSRTGANDVQLSKQFVESILKAMRHGSLEAAHYFPCLLKPEYLSDQETKDIFVKESEAVQTWLFLSWQAQLFSHLGTSIAPLIIPILKRIVETYPNAVIYTFRLTVETNPALMNETSTYDIRQILYNKPEIERFLTALKYVVHPKLYLIHYLCEFQKNLSLGVATAVNILTEEAFQGISRNSGQEVVPGLIFREFSAYERKIKMLEKKETPDQIRAVQEMINGLKKAIDKESKYSTKLQDYSPWLCNFSERDVEIPGQYTGYRKPMPQYHTKIMRFEPTVQMMQSVRKPIRITMIGNDAKEYHFLVKFGEDLRQDQRLEQLFTLMNKTLHTDVACRQRQLSIATYQVIPLSKTLGLIQWIDNTKSLQELVHFMLSEKEAKKYEPIRGIYNKWIQSVAPNKRMEYERYKEATLKFSASKVIAKMNELIGQTQWDSLRKTLMVLCPSVESFVTLRRNFVTSYATMCIAHWVLGIGDRHLKNTLVIESGRCLGIDFGLAFDAGVDQRIPELMPFRLTPQILGLLKPFTEKDLLGTIMIHVLRALRNDQGPILSCMDVFIHEPLNWTEQANKAFTENDEDIADIKWIPMKKINIVKKKLNGSKPSLITVDQLKEQHNDKYFDKYRVVVIGDDDIKRTRATMKNDSLSPEEQVECLLDQATDLNILGRVYSGWQPWL</sequence>
<dbReference type="Pfam" id="PF02260">
    <property type="entry name" value="FATC"/>
    <property type="match status" value="1"/>
</dbReference>
<dbReference type="SMART" id="SM01344">
    <property type="entry name" value="NUC194"/>
    <property type="match status" value="1"/>
</dbReference>
<evidence type="ECO:0000256" key="5">
    <source>
        <dbReference type="ARBA" id="ARBA00022679"/>
    </source>
</evidence>
<dbReference type="InterPro" id="IPR000403">
    <property type="entry name" value="PI3/4_kinase_cat_dom"/>
</dbReference>
<dbReference type="InterPro" id="IPR036940">
    <property type="entry name" value="PI3/4_kinase_cat_sf"/>
</dbReference>
<dbReference type="GO" id="GO:0000723">
    <property type="term" value="P:telomere maintenance"/>
    <property type="evidence" value="ECO:0007669"/>
    <property type="project" value="TreeGrafter"/>
</dbReference>
<keyword evidence="10" id="KW-0234">DNA repair</keyword>
<proteinExistence type="inferred from homology"/>
<dbReference type="Pfam" id="PF20500">
    <property type="entry name" value="DNA-PKcs_N"/>
    <property type="match status" value="1"/>
</dbReference>
<evidence type="ECO:0000256" key="11">
    <source>
        <dbReference type="ARBA" id="ARBA00023242"/>
    </source>
</evidence>
<dbReference type="Proteomes" id="UP000694925">
    <property type="component" value="Unplaced"/>
</dbReference>
<keyword evidence="11" id="KW-0539">Nucleus</keyword>
<dbReference type="PROSITE" id="PS00915">
    <property type="entry name" value="PI3_4_KINASE_1"/>
    <property type="match status" value="1"/>
</dbReference>
<evidence type="ECO:0000256" key="3">
    <source>
        <dbReference type="ARBA" id="ARBA00012513"/>
    </source>
</evidence>
<dbReference type="PROSITE" id="PS51190">
    <property type="entry name" value="FATC"/>
    <property type="match status" value="1"/>
</dbReference>
<evidence type="ECO:0000256" key="10">
    <source>
        <dbReference type="ARBA" id="ARBA00023204"/>
    </source>
</evidence>
<dbReference type="Pfam" id="PF00454">
    <property type="entry name" value="PI3_PI4_kinase"/>
    <property type="match status" value="1"/>
</dbReference>
<keyword evidence="8" id="KW-0418">Kinase</keyword>
<dbReference type="InterPro" id="IPR003152">
    <property type="entry name" value="FATC_dom"/>
</dbReference>
<dbReference type="InterPro" id="IPR018936">
    <property type="entry name" value="PI3/4_kinase_CS"/>
</dbReference>
<dbReference type="InterPro" id="IPR011989">
    <property type="entry name" value="ARM-like"/>
</dbReference>
<dbReference type="GO" id="GO:0008630">
    <property type="term" value="P:intrinsic apoptotic signaling pathway in response to DNA damage"/>
    <property type="evidence" value="ECO:0007669"/>
    <property type="project" value="TreeGrafter"/>
</dbReference>
<dbReference type="Gene3D" id="3.30.1010.10">
    <property type="entry name" value="Phosphatidylinositol 3-kinase Catalytic Subunit, Chain A, domain 4"/>
    <property type="match status" value="1"/>
</dbReference>
<keyword evidence="4" id="KW-0723">Serine/threonine-protein kinase</keyword>
<dbReference type="Pfam" id="PF08163">
    <property type="entry name" value="DNAPKcs_CC3"/>
    <property type="match status" value="1"/>
</dbReference>
<evidence type="ECO:0000256" key="1">
    <source>
        <dbReference type="ARBA" id="ARBA00004123"/>
    </source>
</evidence>
<evidence type="ECO:0000256" key="8">
    <source>
        <dbReference type="ARBA" id="ARBA00022777"/>
    </source>
</evidence>
<reference evidence="16" key="1">
    <citation type="submission" date="2025-08" db="UniProtKB">
        <authorList>
            <consortium name="RefSeq"/>
        </authorList>
    </citation>
    <scope>IDENTIFICATION</scope>
    <source>
        <tissue evidence="16">Whole body</tissue>
    </source>
</reference>